<comment type="subcellular location">
    <subcellularLocation>
        <location evidence="1">Membrane</location>
        <topology evidence="1">Multi-pass membrane protein</topology>
    </subcellularLocation>
</comment>
<name>A0ABQ6I8Q6_9MICO</name>
<gene>
    <name evidence="7" type="ORF">GCM10025876_04160</name>
</gene>
<sequence>MTDDSTMPPPPPGNQPPSGQPAPANSNPNLMPALAHLTTPLGFLLPLIFWLVGKDQSPFADSEGKNATNFGIVVTIGYVVSAVIGLVPIIGLIAILINIAIFIGALIFAIQAFQAAQKGQPYRYPFNLELVK</sequence>
<protein>
    <submittedName>
        <fullName evidence="7">Orotate phosphoribosyltransferase</fullName>
    </submittedName>
</protein>
<evidence type="ECO:0000256" key="1">
    <source>
        <dbReference type="ARBA" id="ARBA00004141"/>
    </source>
</evidence>
<feature type="transmembrane region" description="Helical" evidence="6">
    <location>
        <begin position="64"/>
        <end position="84"/>
    </location>
</feature>
<keyword evidence="8" id="KW-1185">Reference proteome</keyword>
<evidence type="ECO:0000256" key="6">
    <source>
        <dbReference type="SAM" id="Phobius"/>
    </source>
</evidence>
<dbReference type="Proteomes" id="UP001157125">
    <property type="component" value="Unassembled WGS sequence"/>
</dbReference>
<dbReference type="Pfam" id="PF09685">
    <property type="entry name" value="MamF_MmsF"/>
    <property type="match status" value="1"/>
</dbReference>
<evidence type="ECO:0000313" key="8">
    <source>
        <dbReference type="Proteomes" id="UP001157125"/>
    </source>
</evidence>
<feature type="compositionally biased region" description="Pro residues" evidence="5">
    <location>
        <begin position="7"/>
        <end position="20"/>
    </location>
</feature>
<evidence type="ECO:0000256" key="3">
    <source>
        <dbReference type="ARBA" id="ARBA00022989"/>
    </source>
</evidence>
<evidence type="ECO:0000313" key="7">
    <source>
        <dbReference type="EMBL" id="GMA34212.1"/>
    </source>
</evidence>
<feature type="region of interest" description="Disordered" evidence="5">
    <location>
        <begin position="1"/>
        <end position="30"/>
    </location>
</feature>
<evidence type="ECO:0000256" key="2">
    <source>
        <dbReference type="ARBA" id="ARBA00022692"/>
    </source>
</evidence>
<accession>A0ABQ6I8Q6</accession>
<evidence type="ECO:0000256" key="4">
    <source>
        <dbReference type="ARBA" id="ARBA00023136"/>
    </source>
</evidence>
<dbReference type="EMBL" id="BSUN01000001">
    <property type="protein sequence ID" value="GMA34212.1"/>
    <property type="molecule type" value="Genomic_DNA"/>
</dbReference>
<reference evidence="8" key="1">
    <citation type="journal article" date="2019" name="Int. J. Syst. Evol. Microbiol.">
        <title>The Global Catalogue of Microorganisms (GCM) 10K type strain sequencing project: providing services to taxonomists for standard genome sequencing and annotation.</title>
        <authorList>
            <consortium name="The Broad Institute Genomics Platform"/>
            <consortium name="The Broad Institute Genome Sequencing Center for Infectious Disease"/>
            <person name="Wu L."/>
            <person name="Ma J."/>
        </authorList>
    </citation>
    <scope>NUCLEOTIDE SEQUENCE [LARGE SCALE GENOMIC DNA]</scope>
    <source>
        <strain evidence="8">NBRC 112299</strain>
    </source>
</reference>
<dbReference type="InterPro" id="IPR019109">
    <property type="entry name" value="MamF_MmsF"/>
</dbReference>
<dbReference type="RefSeq" id="WP_284327291.1">
    <property type="nucleotide sequence ID" value="NZ_BSUN01000001.1"/>
</dbReference>
<organism evidence="7 8">
    <name type="scientific">Demequina litorisediminis</name>
    <dbReference type="NCBI Taxonomy" id="1849022"/>
    <lineage>
        <taxon>Bacteria</taxon>
        <taxon>Bacillati</taxon>
        <taxon>Actinomycetota</taxon>
        <taxon>Actinomycetes</taxon>
        <taxon>Micrococcales</taxon>
        <taxon>Demequinaceae</taxon>
        <taxon>Demequina</taxon>
    </lineage>
</organism>
<keyword evidence="7" id="KW-0328">Glycosyltransferase</keyword>
<keyword evidence="2 6" id="KW-0812">Transmembrane</keyword>
<feature type="transmembrane region" description="Helical" evidence="6">
    <location>
        <begin position="33"/>
        <end position="52"/>
    </location>
</feature>
<comment type="caution">
    <text evidence="7">The sequence shown here is derived from an EMBL/GenBank/DDBJ whole genome shotgun (WGS) entry which is preliminary data.</text>
</comment>
<keyword evidence="4 6" id="KW-0472">Membrane</keyword>
<proteinExistence type="predicted"/>
<evidence type="ECO:0000256" key="5">
    <source>
        <dbReference type="SAM" id="MobiDB-lite"/>
    </source>
</evidence>
<keyword evidence="7" id="KW-0808">Transferase</keyword>
<dbReference type="GO" id="GO:0016757">
    <property type="term" value="F:glycosyltransferase activity"/>
    <property type="evidence" value="ECO:0007669"/>
    <property type="project" value="UniProtKB-KW"/>
</dbReference>
<feature type="transmembrane region" description="Helical" evidence="6">
    <location>
        <begin position="90"/>
        <end position="113"/>
    </location>
</feature>
<keyword evidence="3 6" id="KW-1133">Transmembrane helix</keyword>